<dbReference type="OrthoDB" id="5667at2759"/>
<evidence type="ECO:0000313" key="10">
    <source>
        <dbReference type="EMBL" id="CAI4215868.1"/>
    </source>
</evidence>
<feature type="transmembrane region" description="Helical" evidence="8">
    <location>
        <begin position="104"/>
        <end position="127"/>
    </location>
</feature>
<evidence type="ECO:0000256" key="7">
    <source>
        <dbReference type="SAM" id="MobiDB-lite"/>
    </source>
</evidence>
<dbReference type="InterPro" id="IPR036259">
    <property type="entry name" value="MFS_trans_sf"/>
</dbReference>
<feature type="domain" description="Major facilitator superfamily (MFS) profile" evidence="9">
    <location>
        <begin position="226"/>
        <end position="377"/>
    </location>
</feature>
<keyword evidence="5 8" id="KW-1133">Transmembrane helix</keyword>
<protein>
    <recommendedName>
        <fullName evidence="9">Major facilitator superfamily (MFS) profile domain-containing protein</fullName>
    </recommendedName>
</protein>
<evidence type="ECO:0000256" key="4">
    <source>
        <dbReference type="ARBA" id="ARBA00022692"/>
    </source>
</evidence>
<organism evidence="10 11">
    <name type="scientific">Parascedosporium putredinis</name>
    <dbReference type="NCBI Taxonomy" id="1442378"/>
    <lineage>
        <taxon>Eukaryota</taxon>
        <taxon>Fungi</taxon>
        <taxon>Dikarya</taxon>
        <taxon>Ascomycota</taxon>
        <taxon>Pezizomycotina</taxon>
        <taxon>Sordariomycetes</taxon>
        <taxon>Hypocreomycetidae</taxon>
        <taxon>Microascales</taxon>
        <taxon>Microascaceae</taxon>
        <taxon>Parascedosporium</taxon>
    </lineage>
</organism>
<feature type="compositionally biased region" description="Basic and acidic residues" evidence="7">
    <location>
        <begin position="1"/>
        <end position="11"/>
    </location>
</feature>
<evidence type="ECO:0000256" key="6">
    <source>
        <dbReference type="ARBA" id="ARBA00023136"/>
    </source>
</evidence>
<name>A0A9P1H4I8_9PEZI</name>
<keyword evidence="3" id="KW-0813">Transport</keyword>
<sequence length="377" mass="40741">MPHPEKTHSSADSETSGITHTPEHVLGDDGAHYLSATEKTAISAECTDVEEGTAVEASHENIAPDGGVVAWSVLAGVWCVMFCSIGAFQEFYQNNFLSNYSPSTIAWIPSLQLFFQMGMGPIIGALYDNFGPRYLVIGGSFLHVFGLMMASLSTKYYQILLAQGVCSAIGVAAIFQPAINVIHGWFDKKRGAAFGIVATGSSIGGVVFPIMVSRLIREVGYGWAMRICAFLILGLLVVANLTIRANHPPRPQRMTRTQLAKPFRETEYAGMKENLVQYLLPILNAASLFGRIFSGVVGDKIGRYNIFVIVGYLTALLILALWIPCNTQEGIIAFSALYGFSSGAYVSLIGPLIAQISPLPEIGFRTGIIFLFLPSVA</sequence>
<dbReference type="GO" id="GO:0016020">
    <property type="term" value="C:membrane"/>
    <property type="evidence" value="ECO:0007669"/>
    <property type="project" value="UniProtKB-SubCell"/>
</dbReference>
<dbReference type="InterPro" id="IPR050327">
    <property type="entry name" value="Proton-linked_MCT"/>
</dbReference>
<feature type="transmembrane region" description="Helical" evidence="8">
    <location>
        <begin position="133"/>
        <end position="152"/>
    </location>
</feature>
<evidence type="ECO:0000313" key="11">
    <source>
        <dbReference type="Proteomes" id="UP000838763"/>
    </source>
</evidence>
<keyword evidence="6 8" id="KW-0472">Membrane</keyword>
<comment type="similarity">
    <text evidence="2">Belongs to the major facilitator superfamily. Monocarboxylate porter (TC 2.A.1.13) family.</text>
</comment>
<feature type="transmembrane region" description="Helical" evidence="8">
    <location>
        <begin position="278"/>
        <end position="297"/>
    </location>
</feature>
<feature type="transmembrane region" description="Helical" evidence="8">
    <location>
        <begin position="223"/>
        <end position="243"/>
    </location>
</feature>
<dbReference type="GO" id="GO:0022857">
    <property type="term" value="F:transmembrane transporter activity"/>
    <property type="evidence" value="ECO:0007669"/>
    <property type="project" value="InterPro"/>
</dbReference>
<keyword evidence="11" id="KW-1185">Reference proteome</keyword>
<gene>
    <name evidence="10" type="ORF">PPNO1_LOCUS5542</name>
</gene>
<evidence type="ECO:0000259" key="9">
    <source>
        <dbReference type="PROSITE" id="PS50850"/>
    </source>
</evidence>
<proteinExistence type="inferred from homology"/>
<dbReference type="Gene3D" id="1.20.1250.20">
    <property type="entry name" value="MFS general substrate transporter like domains"/>
    <property type="match status" value="2"/>
</dbReference>
<feature type="transmembrane region" description="Helical" evidence="8">
    <location>
        <begin position="159"/>
        <end position="179"/>
    </location>
</feature>
<dbReference type="Pfam" id="PF07690">
    <property type="entry name" value="MFS_1"/>
    <property type="match status" value="1"/>
</dbReference>
<feature type="transmembrane region" description="Helical" evidence="8">
    <location>
        <begin position="304"/>
        <end position="324"/>
    </location>
</feature>
<evidence type="ECO:0000256" key="3">
    <source>
        <dbReference type="ARBA" id="ARBA00022448"/>
    </source>
</evidence>
<keyword evidence="4 8" id="KW-0812">Transmembrane</keyword>
<dbReference type="InterPro" id="IPR011701">
    <property type="entry name" value="MFS"/>
</dbReference>
<evidence type="ECO:0000256" key="8">
    <source>
        <dbReference type="SAM" id="Phobius"/>
    </source>
</evidence>
<comment type="subcellular location">
    <subcellularLocation>
        <location evidence="1">Membrane</location>
        <topology evidence="1">Multi-pass membrane protein</topology>
    </subcellularLocation>
</comment>
<dbReference type="PROSITE" id="PS50850">
    <property type="entry name" value="MFS"/>
    <property type="match status" value="1"/>
</dbReference>
<accession>A0A9P1H4I8</accession>
<evidence type="ECO:0000256" key="2">
    <source>
        <dbReference type="ARBA" id="ARBA00006727"/>
    </source>
</evidence>
<reference evidence="10" key="1">
    <citation type="submission" date="2022-11" db="EMBL/GenBank/DDBJ databases">
        <authorList>
            <person name="Scott C."/>
            <person name="Bruce N."/>
        </authorList>
    </citation>
    <scope>NUCLEOTIDE SEQUENCE</scope>
</reference>
<evidence type="ECO:0000256" key="1">
    <source>
        <dbReference type="ARBA" id="ARBA00004141"/>
    </source>
</evidence>
<evidence type="ECO:0000256" key="5">
    <source>
        <dbReference type="ARBA" id="ARBA00022989"/>
    </source>
</evidence>
<feature type="transmembrane region" description="Helical" evidence="8">
    <location>
        <begin position="68"/>
        <end position="92"/>
    </location>
</feature>
<dbReference type="InterPro" id="IPR020846">
    <property type="entry name" value="MFS_dom"/>
</dbReference>
<dbReference type="Proteomes" id="UP000838763">
    <property type="component" value="Unassembled WGS sequence"/>
</dbReference>
<dbReference type="EMBL" id="CALLCH030000013">
    <property type="protein sequence ID" value="CAI4215868.1"/>
    <property type="molecule type" value="Genomic_DNA"/>
</dbReference>
<feature type="region of interest" description="Disordered" evidence="7">
    <location>
        <begin position="1"/>
        <end position="24"/>
    </location>
</feature>
<comment type="caution">
    <text evidence="10">The sequence shown here is derived from an EMBL/GenBank/DDBJ whole genome shotgun (WGS) entry which is preliminary data.</text>
</comment>
<dbReference type="PANTHER" id="PTHR11360:SF224">
    <property type="entry name" value="MAJOR FACILITATOR SUPERFAMILY (MFS) PROFILE DOMAIN-CONTAINING PROTEIN-RELATED"/>
    <property type="match status" value="1"/>
</dbReference>
<dbReference type="SUPFAM" id="SSF103473">
    <property type="entry name" value="MFS general substrate transporter"/>
    <property type="match status" value="1"/>
</dbReference>
<dbReference type="PANTHER" id="PTHR11360">
    <property type="entry name" value="MONOCARBOXYLATE TRANSPORTER"/>
    <property type="match status" value="1"/>
</dbReference>
<feature type="transmembrane region" description="Helical" evidence="8">
    <location>
        <begin position="191"/>
        <end position="211"/>
    </location>
</feature>
<dbReference type="AlphaFoldDB" id="A0A9P1H4I8"/>
<feature type="transmembrane region" description="Helical" evidence="8">
    <location>
        <begin position="330"/>
        <end position="354"/>
    </location>
</feature>